<reference evidence="1" key="1">
    <citation type="submission" date="2021-01" db="EMBL/GenBank/DDBJ databases">
        <authorList>
            <person name="Kaushik A."/>
        </authorList>
    </citation>
    <scope>NUCLEOTIDE SEQUENCE</scope>
    <source>
        <strain evidence="1">AG4-RS23</strain>
    </source>
</reference>
<sequence>MSLASTKSMTDFCACNTEREERDETEPLYSRCQQSRIECPVYTSIEHPNTTKEDILTLSAPHTATGRPRATAHEETPVSNTEELNYNLVTADSQDQEDSEGVVSVIHRELVLDKTAESNALPFVLQSYSAWISRLALDPRKLTHITRDLVFSQFEGGDESRWIIVLVANIGSRVGSVELVESRPTHMLSMLQSAVRRQLAAVKSQLNPKKSMLVKALESATEAMMVHFYVGPVSEVMVLRHEVAPIFRQLCPEPLNAPIDLPSLLQHPLSCLRYYAHIDILIGAVGDRPTLFRYGVPIPSSQLSNPYRPVPVFENDGVIQWMRGTPNEMIILFAKMKTMREDGLTPTTEMVASIEREIHELLPFDGSSSERFLAIMRSIVHECWRQAAYIYLYMAVCRDSSDTPRVKEAFKRYMRLLNGTQPGRLPDEFLIWTLQLVSPAAQRNHDRDVLARRAMGLYTRDRTYIANIWIALVIKDVWTRAAAEGRPVMWCDIAVSRKQLLGV</sequence>
<name>A0A8H3GFB7_9AGAM</name>
<evidence type="ECO:0008006" key="3">
    <source>
        <dbReference type="Google" id="ProtNLM"/>
    </source>
</evidence>
<dbReference type="Proteomes" id="UP000663861">
    <property type="component" value="Unassembled WGS sequence"/>
</dbReference>
<dbReference type="Pfam" id="PF11951">
    <property type="entry name" value="Fungal_trans_2"/>
    <property type="match status" value="1"/>
</dbReference>
<evidence type="ECO:0000313" key="2">
    <source>
        <dbReference type="Proteomes" id="UP000663861"/>
    </source>
</evidence>
<protein>
    <recommendedName>
        <fullName evidence="3">Fungal-specific transcription factor domain protein</fullName>
    </recommendedName>
</protein>
<dbReference type="InterPro" id="IPR021858">
    <property type="entry name" value="Fun_TF"/>
</dbReference>
<gene>
    <name evidence="1" type="ORF">RDB_LOCUS53396</name>
</gene>
<dbReference type="EMBL" id="CAJMWY010000878">
    <property type="protein sequence ID" value="CAE6450111.1"/>
    <property type="molecule type" value="Genomic_DNA"/>
</dbReference>
<evidence type="ECO:0000313" key="1">
    <source>
        <dbReference type="EMBL" id="CAE6450111.1"/>
    </source>
</evidence>
<dbReference type="AlphaFoldDB" id="A0A8H3GFB7"/>
<accession>A0A8H3GFB7</accession>
<comment type="caution">
    <text evidence="1">The sequence shown here is derived from an EMBL/GenBank/DDBJ whole genome shotgun (WGS) entry which is preliminary data.</text>
</comment>
<proteinExistence type="predicted"/>
<organism evidence="1 2">
    <name type="scientific">Rhizoctonia solani</name>
    <dbReference type="NCBI Taxonomy" id="456999"/>
    <lineage>
        <taxon>Eukaryota</taxon>
        <taxon>Fungi</taxon>
        <taxon>Dikarya</taxon>
        <taxon>Basidiomycota</taxon>
        <taxon>Agaricomycotina</taxon>
        <taxon>Agaricomycetes</taxon>
        <taxon>Cantharellales</taxon>
        <taxon>Ceratobasidiaceae</taxon>
        <taxon>Rhizoctonia</taxon>
    </lineage>
</organism>